<comment type="caution">
    <text evidence="1">The sequence shown here is derived from an EMBL/GenBank/DDBJ whole genome shotgun (WGS) entry which is preliminary data.</text>
</comment>
<evidence type="ECO:0000313" key="2">
    <source>
        <dbReference type="Proteomes" id="UP001610100"/>
    </source>
</evidence>
<reference evidence="1 2" key="1">
    <citation type="submission" date="2024-02" db="EMBL/GenBank/DDBJ databases">
        <title>A Gaetbulibacter species isolated from tidal flats and genomic insights of their niches.</title>
        <authorList>
            <person name="Ye Y."/>
        </authorList>
    </citation>
    <scope>NUCLEOTIDE SEQUENCE [LARGE SCALE GENOMIC DNA]</scope>
    <source>
        <strain evidence="1 2">KYW382</strain>
    </source>
</reference>
<proteinExistence type="predicted"/>
<accession>A0ABW7N274</accession>
<gene>
    <name evidence="1" type="ORF">V8G58_13555</name>
</gene>
<protein>
    <recommendedName>
        <fullName evidence="3">Lipoprotein</fullName>
    </recommendedName>
</protein>
<sequence length="295" mass="33449">MKKLFVIFIVFTSCAVNQKSNIKASEEFIVELKRPASRGGLLESTLQVLFSGANYLAKKSSKTLTSSYSQSISINDYYTSYLGETSKTYNIIVIKKFSKPVIPDEELRIKSSLEHDLSNVPKTRGQESNFSMDDIIRMPEDDLLNFQAVIELISDKNNPGVTRLSFNELRVLFSKTKVFADEDLNARVSVSIEGQWRNADGSPKKAILIEQEYDFKNLKYGFENQISEPILSPWYYDIPIVSQSDDVYSYGVVQVNIRLEEYEGSKSKFINKLPSILSENKNAIIKNGASTIRKL</sequence>
<evidence type="ECO:0008006" key="3">
    <source>
        <dbReference type="Google" id="ProtNLM"/>
    </source>
</evidence>
<dbReference type="EMBL" id="JBAWKB010000005">
    <property type="protein sequence ID" value="MFH6772964.1"/>
    <property type="molecule type" value="Genomic_DNA"/>
</dbReference>
<evidence type="ECO:0000313" key="1">
    <source>
        <dbReference type="EMBL" id="MFH6772964.1"/>
    </source>
</evidence>
<dbReference type="Proteomes" id="UP001610100">
    <property type="component" value="Unassembled WGS sequence"/>
</dbReference>
<dbReference type="RefSeq" id="WP_344741990.1">
    <property type="nucleotide sequence ID" value="NZ_BAABAY010000007.1"/>
</dbReference>
<name>A0ABW7N274_9FLAO</name>
<keyword evidence="2" id="KW-1185">Reference proteome</keyword>
<organism evidence="1 2">
    <name type="scientific">Gaetbulibacter aestuarii</name>
    <dbReference type="NCBI Taxonomy" id="1502358"/>
    <lineage>
        <taxon>Bacteria</taxon>
        <taxon>Pseudomonadati</taxon>
        <taxon>Bacteroidota</taxon>
        <taxon>Flavobacteriia</taxon>
        <taxon>Flavobacteriales</taxon>
        <taxon>Flavobacteriaceae</taxon>
        <taxon>Gaetbulibacter</taxon>
    </lineage>
</organism>